<evidence type="ECO:0000313" key="2">
    <source>
        <dbReference type="Proteomes" id="UP000719412"/>
    </source>
</evidence>
<reference evidence="1" key="1">
    <citation type="journal article" date="2020" name="J Insects Food Feed">
        <title>The yellow mealworm (Tenebrio molitor) genome: a resource for the emerging insects as food and feed industry.</title>
        <authorList>
            <person name="Eriksson T."/>
            <person name="Andere A."/>
            <person name="Kelstrup H."/>
            <person name="Emery V."/>
            <person name="Picard C."/>
        </authorList>
    </citation>
    <scope>NUCLEOTIDE SEQUENCE</scope>
    <source>
        <strain evidence="1">Stoneville</strain>
        <tissue evidence="1">Whole head</tissue>
    </source>
</reference>
<organism evidence="1 2">
    <name type="scientific">Tenebrio molitor</name>
    <name type="common">Yellow mealworm beetle</name>
    <dbReference type="NCBI Taxonomy" id="7067"/>
    <lineage>
        <taxon>Eukaryota</taxon>
        <taxon>Metazoa</taxon>
        <taxon>Ecdysozoa</taxon>
        <taxon>Arthropoda</taxon>
        <taxon>Hexapoda</taxon>
        <taxon>Insecta</taxon>
        <taxon>Pterygota</taxon>
        <taxon>Neoptera</taxon>
        <taxon>Endopterygota</taxon>
        <taxon>Coleoptera</taxon>
        <taxon>Polyphaga</taxon>
        <taxon>Cucujiformia</taxon>
        <taxon>Tenebrionidae</taxon>
        <taxon>Tenebrio</taxon>
    </lineage>
</organism>
<evidence type="ECO:0000313" key="1">
    <source>
        <dbReference type="EMBL" id="KAH0820121.1"/>
    </source>
</evidence>
<reference evidence="1" key="2">
    <citation type="submission" date="2021-08" db="EMBL/GenBank/DDBJ databases">
        <authorList>
            <person name="Eriksson T."/>
        </authorList>
    </citation>
    <scope>NUCLEOTIDE SEQUENCE</scope>
    <source>
        <strain evidence="1">Stoneville</strain>
        <tissue evidence="1">Whole head</tissue>
    </source>
</reference>
<comment type="caution">
    <text evidence="1">The sequence shown here is derived from an EMBL/GenBank/DDBJ whole genome shotgun (WGS) entry which is preliminary data.</text>
</comment>
<dbReference type="AlphaFoldDB" id="A0A8J6HUG2"/>
<sequence>MSSPKLTRSITAIEIISSNDKNNGRAEDKGTRMQISTVNSLIVVCRSQDDPHCMQDTSEVSRVDALRDADAKAVMNTCVSAESRPAAFSSLITVATNLVEGGIPNPKTDACLPTFDHFMPATMNQLVRHRRRTRNSSADAPLAKTQRM</sequence>
<keyword evidence="2" id="KW-1185">Reference proteome</keyword>
<dbReference type="Proteomes" id="UP000719412">
    <property type="component" value="Unassembled WGS sequence"/>
</dbReference>
<name>A0A8J6HUG2_TENMO</name>
<accession>A0A8J6HUG2</accession>
<gene>
    <name evidence="1" type="ORF">GEV33_002670</name>
</gene>
<proteinExistence type="predicted"/>
<dbReference type="EMBL" id="JABDTM020012820">
    <property type="protein sequence ID" value="KAH0820121.1"/>
    <property type="molecule type" value="Genomic_DNA"/>
</dbReference>
<protein>
    <submittedName>
        <fullName evidence="1">Uncharacterized protein</fullName>
    </submittedName>
</protein>